<dbReference type="InterPro" id="IPR000742">
    <property type="entry name" value="EGF"/>
</dbReference>
<keyword evidence="6 11" id="KW-0472">Membrane</keyword>
<evidence type="ECO:0000256" key="2">
    <source>
        <dbReference type="ARBA" id="ARBA00022475"/>
    </source>
</evidence>
<evidence type="ECO:0000256" key="11">
    <source>
        <dbReference type="SAM" id="Phobius"/>
    </source>
</evidence>
<keyword evidence="14" id="KW-1185">Reference proteome</keyword>
<dbReference type="PANTHER" id="PTHR24037:SF10">
    <property type="entry name" value="MUCIN-13"/>
    <property type="match status" value="1"/>
</dbReference>
<keyword evidence="7" id="KW-1015">Disulfide bond</keyword>
<gene>
    <name evidence="13" type="primary">MUC13</name>
</gene>
<proteinExistence type="predicted"/>
<dbReference type="GeneTree" id="ENSGT00940000154419"/>
<feature type="domain" description="EGF-like" evidence="12">
    <location>
        <begin position="50"/>
        <end position="87"/>
    </location>
</feature>
<keyword evidence="5" id="KW-0677">Repeat</keyword>
<dbReference type="AlphaFoldDB" id="A0A803VJA7"/>
<feature type="region of interest" description="Disordered" evidence="10">
    <location>
        <begin position="1"/>
        <end position="35"/>
    </location>
</feature>
<keyword evidence="3 9" id="KW-0245">EGF-like domain</keyword>
<sequence>MSLLFPSSGSTTLTEMTATTSVTTSPAPTGSTTLTEMTATTSVTTSPAPTVDFCHGDPCGRNLATCVSLNSSYTCVCQYGFYYNESNENCYRGKVFPATIAVNANYTDSLQDVNSTEYEDMFNNLSKFFKEALGNLTDYVETVIMEIQRPSKSRNSVPVRVKVTSLFRLDSPQDNNTVYSAVRDAIGKENNSYVESYLEAKHCDIYQCDTKTTECKEGTIPECKCKFDLERTEWDDRSCSACSKDCSAARHKYCVKEEEVPTCKCMANFKTVSGDCVPCPVGYSGEECSDNTELILIIVGTVFGAIILSLVIAVSIISVRAKHKRSPEKRSLIKSGYSDTNTSDDRPSMFPRVQTTSGHANPGYQPHNPYEMSSKNRDRFPERDYDDMYETSREPRGFRTQSRY</sequence>
<dbReference type="Ensembl" id="ENSFALT00000042538.1">
    <property type="protein sequence ID" value="ENSFALP00000022813.1"/>
    <property type="gene ID" value="ENSFALG00000023665.1"/>
</dbReference>
<evidence type="ECO:0000313" key="13">
    <source>
        <dbReference type="Ensembl" id="ENSFALP00000022813.1"/>
    </source>
</evidence>
<dbReference type="GO" id="GO:0005886">
    <property type="term" value="C:plasma membrane"/>
    <property type="evidence" value="ECO:0007669"/>
    <property type="project" value="UniProtKB-SubCell"/>
</dbReference>
<keyword evidence="8" id="KW-0325">Glycoprotein</keyword>
<evidence type="ECO:0000256" key="10">
    <source>
        <dbReference type="SAM" id="MobiDB-lite"/>
    </source>
</evidence>
<evidence type="ECO:0000256" key="7">
    <source>
        <dbReference type="ARBA" id="ARBA00023157"/>
    </source>
</evidence>
<evidence type="ECO:0000256" key="5">
    <source>
        <dbReference type="ARBA" id="ARBA00022737"/>
    </source>
</evidence>
<evidence type="ECO:0000256" key="8">
    <source>
        <dbReference type="ARBA" id="ARBA00023180"/>
    </source>
</evidence>
<dbReference type="PROSITE" id="PS50026">
    <property type="entry name" value="EGF_3"/>
    <property type="match status" value="1"/>
</dbReference>
<organism evidence="13 14">
    <name type="scientific">Ficedula albicollis</name>
    <name type="common">Collared flycatcher</name>
    <name type="synonym">Muscicapa albicollis</name>
    <dbReference type="NCBI Taxonomy" id="59894"/>
    <lineage>
        <taxon>Eukaryota</taxon>
        <taxon>Metazoa</taxon>
        <taxon>Chordata</taxon>
        <taxon>Craniata</taxon>
        <taxon>Vertebrata</taxon>
        <taxon>Euteleostomi</taxon>
        <taxon>Archelosauria</taxon>
        <taxon>Archosauria</taxon>
        <taxon>Dinosauria</taxon>
        <taxon>Saurischia</taxon>
        <taxon>Theropoda</taxon>
        <taxon>Coelurosauria</taxon>
        <taxon>Aves</taxon>
        <taxon>Neognathae</taxon>
        <taxon>Neoaves</taxon>
        <taxon>Telluraves</taxon>
        <taxon>Australaves</taxon>
        <taxon>Passeriformes</taxon>
        <taxon>Muscicapidae</taxon>
        <taxon>Ficedula</taxon>
    </lineage>
</organism>
<keyword evidence="2" id="KW-1003">Cell membrane</keyword>
<feature type="transmembrane region" description="Helical" evidence="11">
    <location>
        <begin position="294"/>
        <end position="319"/>
    </location>
</feature>
<reference evidence="13" key="2">
    <citation type="submission" date="2025-08" db="UniProtKB">
        <authorList>
            <consortium name="Ensembl"/>
        </authorList>
    </citation>
    <scope>IDENTIFICATION</scope>
</reference>
<keyword evidence="11" id="KW-0812">Transmembrane</keyword>
<protein>
    <recommendedName>
        <fullName evidence="12">EGF-like domain-containing protein</fullName>
    </recommendedName>
</protein>
<evidence type="ECO:0000256" key="9">
    <source>
        <dbReference type="PROSITE-ProRule" id="PRU00076"/>
    </source>
</evidence>
<dbReference type="PANTHER" id="PTHR24037">
    <property type="entry name" value="HEART DEVELOPMENT PROTEIN WITH EGF-LIKE DOMAINS 1"/>
    <property type="match status" value="1"/>
</dbReference>
<comment type="caution">
    <text evidence="9">Lacks conserved residue(s) required for the propagation of feature annotation.</text>
</comment>
<reference evidence="13 14" key="1">
    <citation type="journal article" date="2012" name="Nature">
        <title>The genomic landscape of species divergence in Ficedula flycatchers.</title>
        <authorList>
            <person name="Ellegren H."/>
            <person name="Smeds L."/>
            <person name="Burri R."/>
            <person name="Olason P.I."/>
            <person name="Backstrom N."/>
            <person name="Kawakami T."/>
            <person name="Kunstner A."/>
            <person name="Makinen H."/>
            <person name="Nadachowska-Brzyska K."/>
            <person name="Qvarnstrom A."/>
            <person name="Uebbing S."/>
            <person name="Wolf J.B."/>
        </authorList>
    </citation>
    <scope>NUCLEOTIDE SEQUENCE [LARGE SCALE GENOMIC DNA]</scope>
</reference>
<feature type="region of interest" description="Disordered" evidence="10">
    <location>
        <begin position="328"/>
        <end position="404"/>
    </location>
</feature>
<accession>A0A803VJA7</accession>
<dbReference type="Gene3D" id="2.10.25.10">
    <property type="entry name" value="Laminin"/>
    <property type="match status" value="1"/>
</dbReference>
<feature type="compositionally biased region" description="Basic and acidic residues" evidence="10">
    <location>
        <begin position="374"/>
        <end position="383"/>
    </location>
</feature>
<evidence type="ECO:0000256" key="6">
    <source>
        <dbReference type="ARBA" id="ARBA00023136"/>
    </source>
</evidence>
<dbReference type="Proteomes" id="UP000016665">
    <property type="component" value="Chromosome 7"/>
</dbReference>
<feature type="compositionally biased region" description="Low complexity" evidence="10">
    <location>
        <begin position="8"/>
        <end position="35"/>
    </location>
</feature>
<name>A0A803VJA7_FICAL</name>
<reference evidence="13" key="3">
    <citation type="submission" date="2025-09" db="UniProtKB">
        <authorList>
            <consortium name="Ensembl"/>
        </authorList>
    </citation>
    <scope>IDENTIFICATION</scope>
</reference>
<keyword evidence="4" id="KW-0732">Signal</keyword>
<keyword evidence="11" id="KW-1133">Transmembrane helix</keyword>
<evidence type="ECO:0000256" key="1">
    <source>
        <dbReference type="ARBA" id="ARBA00004236"/>
    </source>
</evidence>
<evidence type="ECO:0000259" key="12">
    <source>
        <dbReference type="PROSITE" id="PS50026"/>
    </source>
</evidence>
<comment type="subcellular location">
    <subcellularLocation>
        <location evidence="1">Cell membrane</location>
    </subcellularLocation>
</comment>
<evidence type="ECO:0000256" key="4">
    <source>
        <dbReference type="ARBA" id="ARBA00022729"/>
    </source>
</evidence>
<dbReference type="SUPFAM" id="SSF57196">
    <property type="entry name" value="EGF/Laminin"/>
    <property type="match status" value="1"/>
</dbReference>
<evidence type="ECO:0000313" key="14">
    <source>
        <dbReference type="Proteomes" id="UP000016665"/>
    </source>
</evidence>
<evidence type="ECO:0000256" key="3">
    <source>
        <dbReference type="ARBA" id="ARBA00022536"/>
    </source>
</evidence>